<dbReference type="EMBL" id="LT629758">
    <property type="protein sequence ID" value="SDS93185.1"/>
    <property type="molecule type" value="Genomic_DNA"/>
</dbReference>
<dbReference type="GO" id="GO:0017000">
    <property type="term" value="P:antibiotic biosynthetic process"/>
    <property type="evidence" value="ECO:0007669"/>
    <property type="project" value="UniProtKB-ARBA"/>
</dbReference>
<keyword evidence="4 8" id="KW-0479">Metal-binding</keyword>
<dbReference type="PRINTS" id="PR00359">
    <property type="entry name" value="BP450"/>
</dbReference>
<comment type="similarity">
    <text evidence="2 8">Belongs to the cytochrome P450 family.</text>
</comment>
<dbReference type="InterPro" id="IPR002397">
    <property type="entry name" value="Cyt_P450_B"/>
</dbReference>
<accession>A0A1H1W810</accession>
<evidence type="ECO:0000256" key="2">
    <source>
        <dbReference type="ARBA" id="ARBA00010617"/>
    </source>
</evidence>
<evidence type="ECO:0000256" key="6">
    <source>
        <dbReference type="ARBA" id="ARBA00023004"/>
    </source>
</evidence>
<reference evidence="9 10" key="1">
    <citation type="submission" date="2016-10" db="EMBL/GenBank/DDBJ databases">
        <authorList>
            <person name="de Groot N.N."/>
        </authorList>
    </citation>
    <scope>NUCLEOTIDE SEQUENCE [LARGE SCALE GENOMIC DNA]</scope>
    <source>
        <strain evidence="9 10">DSM 43941</strain>
    </source>
</reference>
<name>A0A1H1W810_9ACTN</name>
<evidence type="ECO:0000256" key="5">
    <source>
        <dbReference type="ARBA" id="ARBA00023002"/>
    </source>
</evidence>
<dbReference type="InterPro" id="IPR001128">
    <property type="entry name" value="Cyt_P450"/>
</dbReference>
<dbReference type="InterPro" id="IPR036396">
    <property type="entry name" value="Cyt_P450_sf"/>
</dbReference>
<dbReference type="Proteomes" id="UP000198688">
    <property type="component" value="Chromosome I"/>
</dbReference>
<dbReference type="PANTHER" id="PTHR46696">
    <property type="entry name" value="P450, PUTATIVE (EUROFUNG)-RELATED"/>
    <property type="match status" value="1"/>
</dbReference>
<dbReference type="GO" id="GO:0016705">
    <property type="term" value="F:oxidoreductase activity, acting on paired donors, with incorporation or reduction of molecular oxygen"/>
    <property type="evidence" value="ECO:0007669"/>
    <property type="project" value="InterPro"/>
</dbReference>
<evidence type="ECO:0000256" key="7">
    <source>
        <dbReference type="ARBA" id="ARBA00023033"/>
    </source>
</evidence>
<keyword evidence="3 8" id="KW-0349">Heme</keyword>
<dbReference type="InterPro" id="IPR017972">
    <property type="entry name" value="Cyt_P450_CS"/>
</dbReference>
<organism evidence="9 10">
    <name type="scientific">Actinoplanes derwentensis</name>
    <dbReference type="NCBI Taxonomy" id="113562"/>
    <lineage>
        <taxon>Bacteria</taxon>
        <taxon>Bacillati</taxon>
        <taxon>Actinomycetota</taxon>
        <taxon>Actinomycetes</taxon>
        <taxon>Micromonosporales</taxon>
        <taxon>Micromonosporaceae</taxon>
        <taxon>Actinoplanes</taxon>
    </lineage>
</organism>
<proteinExistence type="inferred from homology"/>
<dbReference type="Pfam" id="PF00067">
    <property type="entry name" value="p450"/>
    <property type="match status" value="1"/>
</dbReference>
<dbReference type="GO" id="GO:0004497">
    <property type="term" value="F:monooxygenase activity"/>
    <property type="evidence" value="ECO:0007669"/>
    <property type="project" value="UniProtKB-KW"/>
</dbReference>
<evidence type="ECO:0000313" key="10">
    <source>
        <dbReference type="Proteomes" id="UP000198688"/>
    </source>
</evidence>
<evidence type="ECO:0000313" key="9">
    <source>
        <dbReference type="EMBL" id="SDS93185.1"/>
    </source>
</evidence>
<dbReference type="FunFam" id="1.10.630.10:FF:000018">
    <property type="entry name" value="Cytochrome P450 monooxygenase"/>
    <property type="match status" value="1"/>
</dbReference>
<keyword evidence="7 8" id="KW-0503">Monooxygenase</keyword>
<gene>
    <name evidence="9" type="ORF">SAMN04489716_2015</name>
</gene>
<protein>
    <submittedName>
        <fullName evidence="9">Nocardicin N-oxygenase</fullName>
    </submittedName>
</protein>
<dbReference type="GO" id="GO:0020037">
    <property type="term" value="F:heme binding"/>
    <property type="evidence" value="ECO:0007669"/>
    <property type="project" value="InterPro"/>
</dbReference>
<sequence>MVIDQQPRSYPFEVFQGELPDELLDMVERQPVSRVVLPDGRAAWLVLGFAQVQVVLSDARFVRGVPAEEPVGESAGCPVTGRTRELSMNGADHTSLRRLASRAFTARRIESYRPRVQQIADELVEAMAAAGPGADLISGFVAPLPALVIYEVLGVPASDRGRFDEWIAEINSITAYGNPDSVRAAAELREYLAGRLEVKRAEPGDDLISAWLAEQRTATLTDEEIIGLCLGVLIGGREINSISAGMRALFQHPLQMAMLRDDPSLLPGAVEEILRFTSVSSMFLVQTALADVELGGELIRAGDAVMALPWAANRHGEFFADPGVFDITRAHNPHLTFGHGPHFCLGAALGRLELEIAVGTLLRRFPGLGSGVPIDELPWRQERINCGIREFPLTW</sequence>
<dbReference type="RefSeq" id="WP_092543647.1">
    <property type="nucleotide sequence ID" value="NZ_BOMJ01000013.1"/>
</dbReference>
<keyword evidence="5 8" id="KW-0560">Oxidoreductase</keyword>
<keyword evidence="10" id="KW-1185">Reference proteome</keyword>
<evidence type="ECO:0000256" key="3">
    <source>
        <dbReference type="ARBA" id="ARBA00022617"/>
    </source>
</evidence>
<dbReference type="PROSITE" id="PS00086">
    <property type="entry name" value="CYTOCHROME_P450"/>
    <property type="match status" value="1"/>
</dbReference>
<dbReference type="STRING" id="113562.SAMN04489716_2015"/>
<dbReference type="GO" id="GO:0005506">
    <property type="term" value="F:iron ion binding"/>
    <property type="evidence" value="ECO:0007669"/>
    <property type="project" value="InterPro"/>
</dbReference>
<dbReference type="SUPFAM" id="SSF48264">
    <property type="entry name" value="Cytochrome P450"/>
    <property type="match status" value="1"/>
</dbReference>
<dbReference type="OrthoDB" id="4156795at2"/>
<dbReference type="PANTHER" id="PTHR46696:SF5">
    <property type="entry name" value="CYTOCHROME P450 BJ-1"/>
    <property type="match status" value="1"/>
</dbReference>
<evidence type="ECO:0000256" key="8">
    <source>
        <dbReference type="RuleBase" id="RU000461"/>
    </source>
</evidence>
<keyword evidence="6 8" id="KW-0408">Iron</keyword>
<dbReference type="CDD" id="cd11031">
    <property type="entry name" value="Cyp158A-like"/>
    <property type="match status" value="1"/>
</dbReference>
<dbReference type="AlphaFoldDB" id="A0A1H1W810"/>
<dbReference type="Gene3D" id="1.10.630.10">
    <property type="entry name" value="Cytochrome P450"/>
    <property type="match status" value="1"/>
</dbReference>
<evidence type="ECO:0000256" key="1">
    <source>
        <dbReference type="ARBA" id="ARBA00001971"/>
    </source>
</evidence>
<comment type="cofactor">
    <cofactor evidence="1">
        <name>heme</name>
        <dbReference type="ChEBI" id="CHEBI:30413"/>
    </cofactor>
</comment>
<evidence type="ECO:0000256" key="4">
    <source>
        <dbReference type="ARBA" id="ARBA00022723"/>
    </source>
</evidence>